<dbReference type="InterPro" id="IPR027558">
    <property type="entry name" value="Pre_pil_HX9DG_C"/>
</dbReference>
<dbReference type="AlphaFoldDB" id="A0A7W9SNF0"/>
<protein>
    <submittedName>
        <fullName evidence="3">Prepilin-type N-terminal cleavage/methylation domain-containing protein/prepilin-type processing-associated H-X9-DG protein</fullName>
    </submittedName>
</protein>
<sequence>MSYTKLRPRGFTLIELLVVIAIIAILAAILFPVFAQAREKSRSASCLSNQKQLGLALMQYIQDYDEAYPLAVGTLVTGAVVRPQHWGADLIGGVNVPVTIVPAGVTVPSLLNPYIKNGQLINCPSAAQRPGVNTAAVGYMLNDLVVGQSQAVFTAPAQTVLTAESSTATGSLLGTQPINQLRLNVGHAVNRIASYNLSGQGPAPIASPLVTIPTVARPTNVLFDQADLDDVNRHSGGGNFLYADGHAKWAKVNTNVAGIPQGVFFPLAAQVRTNAINTNGGPVLDNTNEPVPGGLMYNYQGTFHLN</sequence>
<evidence type="ECO:0000259" key="2">
    <source>
        <dbReference type="Pfam" id="PF07596"/>
    </source>
</evidence>
<dbReference type="Pfam" id="PF07596">
    <property type="entry name" value="SBP_bac_10"/>
    <property type="match status" value="1"/>
</dbReference>
<dbReference type="InterPro" id="IPR045584">
    <property type="entry name" value="Pilin-like"/>
</dbReference>
<dbReference type="Gene3D" id="3.30.700.10">
    <property type="entry name" value="Glycoprotein, Type 4 Pilin"/>
    <property type="match status" value="1"/>
</dbReference>
<evidence type="ECO:0000313" key="3">
    <source>
        <dbReference type="EMBL" id="MBB6049837.1"/>
    </source>
</evidence>
<dbReference type="PANTHER" id="PTHR30093">
    <property type="entry name" value="GENERAL SECRETION PATHWAY PROTEIN G"/>
    <property type="match status" value="1"/>
</dbReference>
<evidence type="ECO:0000313" key="4">
    <source>
        <dbReference type="Proteomes" id="UP000520814"/>
    </source>
</evidence>
<dbReference type="SUPFAM" id="SSF54523">
    <property type="entry name" value="Pili subunits"/>
    <property type="match status" value="1"/>
</dbReference>
<keyword evidence="4" id="KW-1185">Reference proteome</keyword>
<comment type="caution">
    <text evidence="3">The sequence shown here is derived from an EMBL/GenBank/DDBJ whole genome shotgun (WGS) entry which is preliminary data.</text>
</comment>
<dbReference type="InterPro" id="IPR011453">
    <property type="entry name" value="DUF1559"/>
</dbReference>
<dbReference type="PROSITE" id="PS00409">
    <property type="entry name" value="PROKAR_NTER_METHYL"/>
    <property type="match status" value="1"/>
</dbReference>
<keyword evidence="1" id="KW-0472">Membrane</keyword>
<dbReference type="EMBL" id="JACHGW010000002">
    <property type="protein sequence ID" value="MBB6049837.1"/>
    <property type="molecule type" value="Genomic_DNA"/>
</dbReference>
<gene>
    <name evidence="3" type="ORF">HNQ39_001628</name>
</gene>
<dbReference type="NCBIfam" id="TIGR04294">
    <property type="entry name" value="pre_pil_HX9DG"/>
    <property type="match status" value="1"/>
</dbReference>
<name>A0A7W9SNF0_ARMRO</name>
<evidence type="ECO:0000256" key="1">
    <source>
        <dbReference type="SAM" id="Phobius"/>
    </source>
</evidence>
<dbReference type="Pfam" id="PF07963">
    <property type="entry name" value="N_methyl"/>
    <property type="match status" value="1"/>
</dbReference>
<reference evidence="3 4" key="1">
    <citation type="submission" date="2020-08" db="EMBL/GenBank/DDBJ databases">
        <title>Genomic Encyclopedia of Type Strains, Phase IV (KMG-IV): sequencing the most valuable type-strain genomes for metagenomic binning, comparative biology and taxonomic classification.</title>
        <authorList>
            <person name="Goeker M."/>
        </authorList>
    </citation>
    <scope>NUCLEOTIDE SEQUENCE [LARGE SCALE GENOMIC DNA]</scope>
    <source>
        <strain evidence="3 4">DSM 23562</strain>
    </source>
</reference>
<feature type="domain" description="DUF1559" evidence="2">
    <location>
        <begin position="36"/>
        <end position="70"/>
    </location>
</feature>
<dbReference type="Proteomes" id="UP000520814">
    <property type="component" value="Unassembled WGS sequence"/>
</dbReference>
<organism evidence="3 4">
    <name type="scientific">Armatimonas rosea</name>
    <dbReference type="NCBI Taxonomy" id="685828"/>
    <lineage>
        <taxon>Bacteria</taxon>
        <taxon>Bacillati</taxon>
        <taxon>Armatimonadota</taxon>
        <taxon>Armatimonadia</taxon>
        <taxon>Armatimonadales</taxon>
        <taxon>Armatimonadaceae</taxon>
        <taxon>Armatimonas</taxon>
    </lineage>
</organism>
<dbReference type="RefSeq" id="WP_184193662.1">
    <property type="nucleotide sequence ID" value="NZ_JACHGW010000002.1"/>
</dbReference>
<proteinExistence type="predicted"/>
<keyword evidence="1" id="KW-0812">Transmembrane</keyword>
<accession>A0A7W9SNF0</accession>
<feature type="transmembrane region" description="Helical" evidence="1">
    <location>
        <begin position="12"/>
        <end position="35"/>
    </location>
</feature>
<dbReference type="InterPro" id="IPR012902">
    <property type="entry name" value="N_methyl_site"/>
</dbReference>
<keyword evidence="1" id="KW-1133">Transmembrane helix</keyword>
<dbReference type="NCBIfam" id="TIGR02532">
    <property type="entry name" value="IV_pilin_GFxxxE"/>
    <property type="match status" value="1"/>
</dbReference>